<dbReference type="EMBL" id="UOEG01000103">
    <property type="protein sequence ID" value="VAV93368.1"/>
    <property type="molecule type" value="Genomic_DNA"/>
</dbReference>
<feature type="domain" description="Hydantoinase/oxoprolinase N-terminal" evidence="2">
    <location>
        <begin position="33"/>
        <end position="208"/>
    </location>
</feature>
<accession>A0A3B0RYN7</accession>
<sequence length="500" mass="53546">MNINVPVVDITGTLTKRTAIRPKGTDMRGQWEFWIDRGGTFTDIAALDPAGEIHTHKLLSENPERYEDAAVQGIREMMKVTGEFPDGAIKAVKMGTTVATNALLERKGERVLLLITRGFRDLLLIGYQTRPRLFDLEIKRPDLLYDEVAELDERLDAEGAVVHPLDEATARATLQAAYDKGIRAVAIAGLHAYLNPVHEARVADIAGDIGFTQITTSHQVSRLSKLVSRGDTTVVDAYLSPILRRYVDQVAGALDMGRACEALLFMQSSGGLTDARLFQGKDAILSGPAGGIVGMVKTGEAAGHRRLIGFDMGGTSTDVSHYAGDYERSFETEVAGVRMRAPMMDIHTVAAGGGSICTFRDGRFQVGPESAGADPGPACYRRGGPLTVTDCNVMLGKLTPAHFPHVFGPGGDQPLDADVVRAKFAALAETVTKETGEALRTPEGMAAGFLRIAVDNMANAIKKISVQRGHDVTGYTLQCFGGAGGQHACLVADALAMRKV</sequence>
<dbReference type="InterPro" id="IPR008040">
    <property type="entry name" value="Hydant_A_N"/>
</dbReference>
<proteinExistence type="predicted"/>
<dbReference type="EC" id="3.5.2.9" evidence="3"/>
<dbReference type="GO" id="GO:0005829">
    <property type="term" value="C:cytosol"/>
    <property type="evidence" value="ECO:0007669"/>
    <property type="project" value="TreeGrafter"/>
</dbReference>
<dbReference type="PANTHER" id="PTHR11365:SF23">
    <property type="entry name" value="HYPOTHETICAL 5-OXOPROLINASE (EUROFUNG)-RELATED"/>
    <property type="match status" value="1"/>
</dbReference>
<evidence type="ECO:0000313" key="3">
    <source>
        <dbReference type="EMBL" id="VAV93368.1"/>
    </source>
</evidence>
<organism evidence="3">
    <name type="scientific">hydrothermal vent metagenome</name>
    <dbReference type="NCBI Taxonomy" id="652676"/>
    <lineage>
        <taxon>unclassified sequences</taxon>
        <taxon>metagenomes</taxon>
        <taxon>ecological metagenomes</taxon>
    </lineage>
</organism>
<evidence type="ECO:0000259" key="2">
    <source>
        <dbReference type="Pfam" id="PF05378"/>
    </source>
</evidence>
<dbReference type="InterPro" id="IPR002821">
    <property type="entry name" value="Hydantoinase_A"/>
</dbReference>
<feature type="domain" description="Hydantoinase A/oxoprolinase" evidence="1">
    <location>
        <begin position="229"/>
        <end position="500"/>
    </location>
</feature>
<evidence type="ECO:0000259" key="1">
    <source>
        <dbReference type="Pfam" id="PF01968"/>
    </source>
</evidence>
<name>A0A3B0RYN7_9ZZZZ</name>
<feature type="non-terminal residue" evidence="3">
    <location>
        <position position="500"/>
    </location>
</feature>
<protein>
    <submittedName>
        <fullName evidence="3">5-oxoprolinase, HyuA-like domain / 5-oxoprolinase, HyuB-like domain</fullName>
        <ecNumber evidence="3">3.5.2.9</ecNumber>
    </submittedName>
</protein>
<gene>
    <name evidence="3" type="ORF">MNBD_ALPHA07-1203</name>
</gene>
<dbReference type="GO" id="GO:0006749">
    <property type="term" value="P:glutathione metabolic process"/>
    <property type="evidence" value="ECO:0007669"/>
    <property type="project" value="TreeGrafter"/>
</dbReference>
<dbReference type="Pfam" id="PF05378">
    <property type="entry name" value="Hydant_A_N"/>
    <property type="match status" value="1"/>
</dbReference>
<reference evidence="3" key="1">
    <citation type="submission" date="2018-06" db="EMBL/GenBank/DDBJ databases">
        <authorList>
            <person name="Zhirakovskaya E."/>
        </authorList>
    </citation>
    <scope>NUCLEOTIDE SEQUENCE</scope>
</reference>
<dbReference type="InterPro" id="IPR045079">
    <property type="entry name" value="Oxoprolinase-like"/>
</dbReference>
<dbReference type="AlphaFoldDB" id="A0A3B0RYN7"/>
<keyword evidence="3" id="KW-0378">Hydrolase</keyword>
<dbReference type="GO" id="GO:0017168">
    <property type="term" value="F:5-oxoprolinase (ATP-hydrolyzing) activity"/>
    <property type="evidence" value="ECO:0007669"/>
    <property type="project" value="UniProtKB-EC"/>
</dbReference>
<dbReference type="Pfam" id="PF01968">
    <property type="entry name" value="Hydantoinase_A"/>
    <property type="match status" value="1"/>
</dbReference>
<dbReference type="PANTHER" id="PTHR11365">
    <property type="entry name" value="5-OXOPROLINASE RELATED"/>
    <property type="match status" value="1"/>
</dbReference>